<dbReference type="Proteomes" id="UP000251800">
    <property type="component" value="Unassembled WGS sequence"/>
</dbReference>
<dbReference type="PANTHER" id="PTHR43283">
    <property type="entry name" value="BETA-LACTAMASE-RELATED"/>
    <property type="match status" value="1"/>
</dbReference>
<dbReference type="InterPro" id="IPR012338">
    <property type="entry name" value="Beta-lactam/transpept-like"/>
</dbReference>
<dbReference type="EMBL" id="QEQK01000002">
    <property type="protein sequence ID" value="PWN57470.1"/>
    <property type="molecule type" value="Genomic_DNA"/>
</dbReference>
<dbReference type="GO" id="GO:0016787">
    <property type="term" value="F:hydrolase activity"/>
    <property type="evidence" value="ECO:0007669"/>
    <property type="project" value="UniProtKB-KW"/>
</dbReference>
<dbReference type="PANTHER" id="PTHR43283:SF3">
    <property type="entry name" value="BETA-LACTAMASE FAMILY PROTEIN (AFU_ORTHOLOGUE AFUA_5G07500)"/>
    <property type="match status" value="1"/>
</dbReference>
<reference evidence="2 3" key="1">
    <citation type="submission" date="2018-05" db="EMBL/GenBank/DDBJ databases">
        <title>Abyssibacter profundi OUC007T gen. nov., sp. nov, a marine bacterium isolated from seawater of the Mariana Trench.</title>
        <authorList>
            <person name="Zhou S."/>
        </authorList>
    </citation>
    <scope>NUCLEOTIDE SEQUENCE [LARGE SCALE GENOMIC DNA]</scope>
    <source>
        <strain evidence="2 3">OUC007</strain>
    </source>
</reference>
<comment type="caution">
    <text evidence="2">The sequence shown here is derived from an EMBL/GenBank/DDBJ whole genome shotgun (WGS) entry which is preliminary data.</text>
</comment>
<dbReference type="OrthoDB" id="9814204at2"/>
<evidence type="ECO:0000313" key="3">
    <source>
        <dbReference type="Proteomes" id="UP000251800"/>
    </source>
</evidence>
<feature type="domain" description="Beta-lactamase-related" evidence="1">
    <location>
        <begin position="56"/>
        <end position="396"/>
    </location>
</feature>
<protein>
    <submittedName>
        <fullName evidence="2">Serine hydrolase</fullName>
    </submittedName>
</protein>
<gene>
    <name evidence="2" type="ORF">DEH80_02995</name>
</gene>
<evidence type="ECO:0000313" key="2">
    <source>
        <dbReference type="EMBL" id="PWN57470.1"/>
    </source>
</evidence>
<organism evidence="2 3">
    <name type="scientific">Abyssibacter profundi</name>
    <dbReference type="NCBI Taxonomy" id="2182787"/>
    <lineage>
        <taxon>Bacteria</taxon>
        <taxon>Pseudomonadati</taxon>
        <taxon>Pseudomonadota</taxon>
        <taxon>Gammaproteobacteria</taxon>
        <taxon>Chromatiales</taxon>
        <taxon>Oceanococcaceae</taxon>
        <taxon>Abyssibacter</taxon>
    </lineage>
</organism>
<keyword evidence="2" id="KW-0378">Hydrolase</keyword>
<dbReference type="RefSeq" id="WP_109718974.1">
    <property type="nucleotide sequence ID" value="NZ_QEQK01000002.1"/>
</dbReference>
<dbReference type="InterPro" id="IPR050789">
    <property type="entry name" value="Diverse_Enzym_Activities"/>
</dbReference>
<dbReference type="InterPro" id="IPR001466">
    <property type="entry name" value="Beta-lactam-related"/>
</dbReference>
<name>A0A363UPR8_9GAMM</name>
<dbReference type="Pfam" id="PF00144">
    <property type="entry name" value="Beta-lactamase"/>
    <property type="match status" value="1"/>
</dbReference>
<sequence>MLRRRRNLIRVPKDLATVTRVDQSAETDPASLGLSDKGLRRIWTSVEHLYRTGTQPFISLGIWRQGQCVMKRSIGHTRGNAPGDPADGRAVVGSPDTPVCLFSASKAITAVLVHQLAEQGLLSLDAPVAEYVPEFGARGKHRVTVSELLAHRAGIPRIPMRQPDPSILFDWDAAVDMLCRAKPLHRGGKQVAYHAITGGFILGEIARRVSGEELRPLMDRNLRTPLGLQYFNYGMPADQRHMLAQDAFTGPVPPMLVGMIAKRALGARFETVPDISTDPRFTDAVIPAGNICATADEVCRFYAMLLQDGQWQGRQVMKSSTARRLQMPAAERQIDKTLMVPVRFSEGMLLGDAPVGLYGRNSETSFGHLGFINILCWADPKRQLAVSLLTTGKPAMTPHLFQLARVVTSIGRLPPL</sequence>
<dbReference type="Gene3D" id="3.40.710.10">
    <property type="entry name" value="DD-peptidase/beta-lactamase superfamily"/>
    <property type="match status" value="1"/>
</dbReference>
<proteinExistence type="predicted"/>
<evidence type="ECO:0000259" key="1">
    <source>
        <dbReference type="Pfam" id="PF00144"/>
    </source>
</evidence>
<accession>A0A363UPR8</accession>
<dbReference type="SUPFAM" id="SSF56601">
    <property type="entry name" value="beta-lactamase/transpeptidase-like"/>
    <property type="match status" value="1"/>
</dbReference>
<dbReference type="AlphaFoldDB" id="A0A363UPR8"/>
<keyword evidence="3" id="KW-1185">Reference proteome</keyword>